<reference evidence="10" key="1">
    <citation type="submission" date="2021-02" db="EMBL/GenBank/DDBJ databases">
        <authorList>
            <person name="Nowell W R."/>
        </authorList>
    </citation>
    <scope>NUCLEOTIDE SEQUENCE</scope>
</reference>
<evidence type="ECO:0000256" key="5">
    <source>
        <dbReference type="ARBA" id="ARBA00034478"/>
    </source>
</evidence>
<name>A0A814R7G3_9BILA</name>
<comment type="cofactor">
    <cofactor evidence="6">
        <name>Zn(2+)</name>
        <dbReference type="ChEBI" id="CHEBI:29105"/>
    </cofactor>
    <text evidence="6">Binds 1 zinc ion per subunit.</text>
</comment>
<keyword evidence="11" id="KW-1185">Reference proteome</keyword>
<dbReference type="InterPro" id="IPR017226">
    <property type="entry name" value="BHMT-like"/>
</dbReference>
<feature type="domain" description="Hcy-binding" evidence="8">
    <location>
        <begin position="1"/>
        <end position="301"/>
    </location>
</feature>
<dbReference type="Gene3D" id="3.20.20.330">
    <property type="entry name" value="Homocysteine-binding-like domain"/>
    <property type="match status" value="1"/>
</dbReference>
<dbReference type="EMBL" id="CAJNOI010000078">
    <property type="protein sequence ID" value="CAF1015565.1"/>
    <property type="molecule type" value="Genomic_DNA"/>
</dbReference>
<dbReference type="InterPro" id="IPR036589">
    <property type="entry name" value="HCY_dom_sf"/>
</dbReference>
<dbReference type="PANTHER" id="PTHR46015:SF1">
    <property type="entry name" value="HOMOCYSTEINE S-METHYLTRANSFERASE-LIKE ISOFORM 1"/>
    <property type="match status" value="1"/>
</dbReference>
<evidence type="ECO:0000256" key="3">
    <source>
        <dbReference type="ARBA" id="ARBA00022723"/>
    </source>
</evidence>
<comment type="pathway">
    <text evidence="5">Amino-acid biosynthesis; L-methionine biosynthesis via de novo pathway.</text>
</comment>
<keyword evidence="1 7" id="KW-0489">Methyltransferase</keyword>
<dbReference type="GO" id="GO:0032259">
    <property type="term" value="P:methylation"/>
    <property type="evidence" value="ECO:0007669"/>
    <property type="project" value="UniProtKB-KW"/>
</dbReference>
<keyword evidence="4 6" id="KW-0862">Zinc</keyword>
<dbReference type="OrthoDB" id="261426at2759"/>
<feature type="binding site" evidence="6 7">
    <location>
        <position position="224"/>
    </location>
    <ligand>
        <name>Zn(2+)</name>
        <dbReference type="ChEBI" id="CHEBI:29105"/>
    </ligand>
</feature>
<dbReference type="NCBIfam" id="NF007020">
    <property type="entry name" value="PRK09485.1"/>
    <property type="match status" value="1"/>
</dbReference>
<dbReference type="PANTHER" id="PTHR46015">
    <property type="entry name" value="ZGC:172121"/>
    <property type="match status" value="1"/>
</dbReference>
<evidence type="ECO:0000256" key="1">
    <source>
        <dbReference type="ARBA" id="ARBA00022603"/>
    </source>
</evidence>
<keyword evidence="2 7" id="KW-0808">Transferase</keyword>
<feature type="binding site" evidence="6 7">
    <location>
        <position position="286"/>
    </location>
    <ligand>
        <name>Zn(2+)</name>
        <dbReference type="ChEBI" id="CHEBI:29105"/>
    </ligand>
</feature>
<dbReference type="AlphaFoldDB" id="A0A814R7G3"/>
<organism evidence="10 11">
    <name type="scientific">Adineta steineri</name>
    <dbReference type="NCBI Taxonomy" id="433720"/>
    <lineage>
        <taxon>Eukaryota</taxon>
        <taxon>Metazoa</taxon>
        <taxon>Spiralia</taxon>
        <taxon>Gnathifera</taxon>
        <taxon>Rotifera</taxon>
        <taxon>Eurotatoria</taxon>
        <taxon>Bdelloidea</taxon>
        <taxon>Adinetida</taxon>
        <taxon>Adinetidae</taxon>
        <taxon>Adineta</taxon>
    </lineage>
</organism>
<dbReference type="SUPFAM" id="SSF82282">
    <property type="entry name" value="Homocysteine S-methyltransferase"/>
    <property type="match status" value="1"/>
</dbReference>
<dbReference type="PROSITE" id="PS50970">
    <property type="entry name" value="HCY"/>
    <property type="match status" value="1"/>
</dbReference>
<gene>
    <name evidence="9" type="ORF">BJG266_LOCUS16707</name>
    <name evidence="10" type="ORF">QVE165_LOCUS21815</name>
</gene>
<evidence type="ECO:0000313" key="10">
    <source>
        <dbReference type="EMBL" id="CAF1128744.1"/>
    </source>
</evidence>
<evidence type="ECO:0000256" key="4">
    <source>
        <dbReference type="ARBA" id="ARBA00022833"/>
    </source>
</evidence>
<dbReference type="PIRSF" id="PIRSF037505">
    <property type="entry name" value="Betaine_HMT"/>
    <property type="match status" value="1"/>
</dbReference>
<dbReference type="GO" id="GO:0033528">
    <property type="term" value="P:S-methylmethionine cycle"/>
    <property type="evidence" value="ECO:0007669"/>
    <property type="project" value="TreeGrafter"/>
</dbReference>
<dbReference type="Proteomes" id="UP000663877">
    <property type="component" value="Unassembled WGS sequence"/>
</dbReference>
<dbReference type="InterPro" id="IPR003726">
    <property type="entry name" value="HCY_dom"/>
</dbReference>
<protein>
    <recommendedName>
        <fullName evidence="8">Hcy-binding domain-containing protein</fullName>
    </recommendedName>
</protein>
<comment type="caution">
    <text evidence="10">The sequence shown here is derived from an EMBL/GenBank/DDBJ whole genome shotgun (WGS) entry which is preliminary data.</text>
</comment>
<dbReference type="Proteomes" id="UP000663832">
    <property type="component" value="Unassembled WGS sequence"/>
</dbReference>
<dbReference type="Pfam" id="PF02574">
    <property type="entry name" value="S-methyl_trans"/>
    <property type="match status" value="1"/>
</dbReference>
<sequence>MNFSRKNDKIILIDGGLGTTLQDYGCDVNNDPLWSGKTLVKQPEKLAGIHRAFIQAKCDFILTATYQLSIDHLMKYCQLSHEQAEEIIYNSVKLVRNIIEEEKAQCHVAASIGPYGAMLCDGSEFNGWYTDSMSIEQFKDWHRPRLAVLARAEPDLIAFETIPSQKEAEALVELLKEFPNVKGWLSFNCQDTKSTAHGEPIEEAVASICSKSSADQIIAVGVNCVHPNNVIPLIERMNKIDRDLIAYPNAAVTWDAEKREYNGERPSIAPFIRSYIDADIKYIGGCCHVDPNQIRTMRDIIDEYRPSERS</sequence>
<dbReference type="GO" id="GO:0009086">
    <property type="term" value="P:methionine biosynthetic process"/>
    <property type="evidence" value="ECO:0007669"/>
    <property type="project" value="InterPro"/>
</dbReference>
<evidence type="ECO:0000256" key="6">
    <source>
        <dbReference type="PIRSR" id="PIRSR037505-2"/>
    </source>
</evidence>
<evidence type="ECO:0000259" key="8">
    <source>
        <dbReference type="PROSITE" id="PS50970"/>
    </source>
</evidence>
<evidence type="ECO:0000256" key="2">
    <source>
        <dbReference type="ARBA" id="ARBA00022679"/>
    </source>
</evidence>
<dbReference type="EMBL" id="CAJNOM010000141">
    <property type="protein sequence ID" value="CAF1128744.1"/>
    <property type="molecule type" value="Genomic_DNA"/>
</dbReference>
<dbReference type="InterPro" id="IPR051486">
    <property type="entry name" value="Hcy_S-methyltransferase"/>
</dbReference>
<keyword evidence="3 6" id="KW-0479">Metal-binding</keyword>
<accession>A0A814R7G3</accession>
<evidence type="ECO:0000256" key="7">
    <source>
        <dbReference type="PROSITE-ProRule" id="PRU00333"/>
    </source>
</evidence>
<evidence type="ECO:0000313" key="9">
    <source>
        <dbReference type="EMBL" id="CAF1015565.1"/>
    </source>
</evidence>
<feature type="binding site" evidence="6 7">
    <location>
        <position position="287"/>
    </location>
    <ligand>
        <name>Zn(2+)</name>
        <dbReference type="ChEBI" id="CHEBI:29105"/>
    </ligand>
</feature>
<evidence type="ECO:0000313" key="11">
    <source>
        <dbReference type="Proteomes" id="UP000663832"/>
    </source>
</evidence>
<dbReference type="UniPathway" id="UPA00051">
    <property type="reaction ID" value="UER00083"/>
</dbReference>
<dbReference type="GO" id="GO:0008898">
    <property type="term" value="F:S-adenosylmethionine-homocysteine S-methyltransferase activity"/>
    <property type="evidence" value="ECO:0007669"/>
    <property type="project" value="TreeGrafter"/>
</dbReference>
<dbReference type="GO" id="GO:0008270">
    <property type="term" value="F:zinc ion binding"/>
    <property type="evidence" value="ECO:0007669"/>
    <property type="project" value="InterPro"/>
</dbReference>
<proteinExistence type="predicted"/>